<reference evidence="1 2" key="1">
    <citation type="submission" date="2019-03" db="EMBL/GenBank/DDBJ databases">
        <title>Genomic Encyclopedia of Type Strains, Phase IV (KMG-IV): sequencing the most valuable type-strain genomes for metagenomic binning, comparative biology and taxonomic classification.</title>
        <authorList>
            <person name="Goeker M."/>
        </authorList>
    </citation>
    <scope>NUCLEOTIDE SEQUENCE [LARGE SCALE GENOMIC DNA]</scope>
    <source>
        <strain evidence="1 2">DSM 102940</strain>
    </source>
</reference>
<dbReference type="Proteomes" id="UP000294919">
    <property type="component" value="Unassembled WGS sequence"/>
</dbReference>
<keyword evidence="2" id="KW-1185">Reference proteome</keyword>
<protein>
    <submittedName>
        <fullName evidence="1">Uncharacterized protein</fullName>
    </submittedName>
</protein>
<name>A0A4R2K8R1_9FIRM</name>
<dbReference type="RefSeq" id="WP_165916460.1">
    <property type="nucleotide sequence ID" value="NZ_SLWV01000044.1"/>
</dbReference>
<comment type="caution">
    <text evidence="1">The sequence shown here is derived from an EMBL/GenBank/DDBJ whole genome shotgun (WGS) entry which is preliminary data.</text>
</comment>
<organism evidence="1 2">
    <name type="scientific">Marinisporobacter balticus</name>
    <dbReference type="NCBI Taxonomy" id="2018667"/>
    <lineage>
        <taxon>Bacteria</taxon>
        <taxon>Bacillati</taxon>
        <taxon>Bacillota</taxon>
        <taxon>Clostridia</taxon>
        <taxon>Peptostreptococcales</taxon>
        <taxon>Thermotaleaceae</taxon>
        <taxon>Marinisporobacter</taxon>
    </lineage>
</organism>
<accession>A0A4R2K8R1</accession>
<dbReference type="EMBL" id="SLWV01000044">
    <property type="protein sequence ID" value="TCO68492.1"/>
    <property type="molecule type" value="Genomic_DNA"/>
</dbReference>
<proteinExistence type="predicted"/>
<dbReference type="AlphaFoldDB" id="A0A4R2K8R1"/>
<evidence type="ECO:0000313" key="2">
    <source>
        <dbReference type="Proteomes" id="UP000294919"/>
    </source>
</evidence>
<gene>
    <name evidence="1" type="ORF">EV214_14414</name>
</gene>
<evidence type="ECO:0000313" key="1">
    <source>
        <dbReference type="EMBL" id="TCO68492.1"/>
    </source>
</evidence>
<sequence>MNHWVETPYGKRYQEDHGTSIAFFMTTPDEDGNRVLPDVVVDIILEGYMHLDQWREE</sequence>